<gene>
    <name evidence="1" type="ORF">H4W30_007508</name>
</gene>
<evidence type="ECO:0008006" key="3">
    <source>
        <dbReference type="Google" id="ProtNLM"/>
    </source>
</evidence>
<accession>A0ABR9LIR1</accession>
<reference evidence="1 2" key="1">
    <citation type="submission" date="2020-10" db="EMBL/GenBank/DDBJ databases">
        <title>Sequencing the genomes of 1000 actinobacteria strains.</title>
        <authorList>
            <person name="Klenk H.-P."/>
        </authorList>
    </citation>
    <scope>NUCLEOTIDE SEQUENCE [LARGE SCALE GENOMIC DNA]</scope>
    <source>
        <strain evidence="1 2">DSM 46661</strain>
    </source>
</reference>
<organism evidence="1 2">
    <name type="scientific">Amycolatopsis roodepoortensis</name>
    <dbReference type="NCBI Taxonomy" id="700274"/>
    <lineage>
        <taxon>Bacteria</taxon>
        <taxon>Bacillati</taxon>
        <taxon>Actinomycetota</taxon>
        <taxon>Actinomycetes</taxon>
        <taxon>Pseudonocardiales</taxon>
        <taxon>Pseudonocardiaceae</taxon>
        <taxon>Amycolatopsis</taxon>
    </lineage>
</organism>
<sequence length="154" mass="17504">MGDRAEEIRDDGLLPADADLEKVLDIGRVSAERELTALWRTHWQVRMYQQTLQNPDASDWLRERSRAQLAELAPVTPVHALAANARLVELLTGQRWILMRDAREAGESWSSIGRALGMSKQGAQDWYRRAIERQEEHIPDLHDGARARAALDEA</sequence>
<dbReference type="Proteomes" id="UP000656548">
    <property type="component" value="Unassembled WGS sequence"/>
</dbReference>
<comment type="caution">
    <text evidence="1">The sequence shown here is derived from an EMBL/GenBank/DDBJ whole genome shotgun (WGS) entry which is preliminary data.</text>
</comment>
<proteinExistence type="predicted"/>
<protein>
    <recommendedName>
        <fullName evidence="3">Sigma-70 family RNA polymerase sigma factor</fullName>
    </recommendedName>
</protein>
<keyword evidence="2" id="KW-1185">Reference proteome</keyword>
<name>A0ABR9LIR1_9PSEU</name>
<dbReference type="EMBL" id="JADBEJ010000006">
    <property type="protein sequence ID" value="MBE1580427.1"/>
    <property type="molecule type" value="Genomic_DNA"/>
</dbReference>
<evidence type="ECO:0000313" key="2">
    <source>
        <dbReference type="Proteomes" id="UP000656548"/>
    </source>
</evidence>
<dbReference type="RefSeq" id="WP_192746991.1">
    <property type="nucleotide sequence ID" value="NZ_JADBEJ010000006.1"/>
</dbReference>
<evidence type="ECO:0000313" key="1">
    <source>
        <dbReference type="EMBL" id="MBE1580427.1"/>
    </source>
</evidence>